<evidence type="ECO:0000259" key="11">
    <source>
        <dbReference type="Pfam" id="PF02540"/>
    </source>
</evidence>
<comment type="caution">
    <text evidence="12">The sequence shown here is derived from an EMBL/GenBank/DDBJ whole genome shotgun (WGS) entry which is preliminary data.</text>
</comment>
<proteinExistence type="inferred from homology"/>
<feature type="binding site" description="in other chain" evidence="8">
    <location>
        <position position="141"/>
    </location>
    <ligand>
        <name>deamido-NAD(+)</name>
        <dbReference type="ChEBI" id="CHEBI:58437"/>
        <note>ligand shared between two neighboring subunits</note>
    </ligand>
</feature>
<evidence type="ECO:0000256" key="2">
    <source>
        <dbReference type="ARBA" id="ARBA00022598"/>
    </source>
</evidence>
<feature type="domain" description="NAD/GMP synthase" evidence="11">
    <location>
        <begin position="25"/>
        <end position="266"/>
    </location>
</feature>
<feature type="binding site" description="in other chain" evidence="8">
    <location>
        <begin position="261"/>
        <end position="262"/>
    </location>
    <ligand>
        <name>deamido-NAD(+)</name>
        <dbReference type="ChEBI" id="CHEBI:58437"/>
        <note>ligand shared between two neighboring subunits</note>
    </ligand>
</feature>
<dbReference type="AlphaFoldDB" id="A0A2P6MDT8"/>
<keyword evidence="3 8" id="KW-0479">Metal-binding</keyword>
<comment type="subunit">
    <text evidence="8">Homodimer.</text>
</comment>
<evidence type="ECO:0000256" key="6">
    <source>
        <dbReference type="ARBA" id="ARBA00022842"/>
    </source>
</evidence>
<dbReference type="GO" id="GO:0046872">
    <property type="term" value="F:metal ion binding"/>
    <property type="evidence" value="ECO:0007669"/>
    <property type="project" value="UniProtKB-KW"/>
</dbReference>
<comment type="catalytic activity">
    <reaction evidence="8 10">
        <text>deamido-NAD(+) + NH4(+) + ATP = AMP + diphosphate + NAD(+) + H(+)</text>
        <dbReference type="Rhea" id="RHEA:21188"/>
        <dbReference type="ChEBI" id="CHEBI:15378"/>
        <dbReference type="ChEBI" id="CHEBI:28938"/>
        <dbReference type="ChEBI" id="CHEBI:30616"/>
        <dbReference type="ChEBI" id="CHEBI:33019"/>
        <dbReference type="ChEBI" id="CHEBI:57540"/>
        <dbReference type="ChEBI" id="CHEBI:58437"/>
        <dbReference type="ChEBI" id="CHEBI:456215"/>
        <dbReference type="EC" id="6.3.1.5"/>
    </reaction>
</comment>
<accession>A0A2P6MDT8</accession>
<comment type="similarity">
    <text evidence="1 8 9">Belongs to the NAD synthetase family.</text>
</comment>
<feature type="binding site" evidence="8">
    <location>
        <position position="52"/>
    </location>
    <ligand>
        <name>Mg(2+)</name>
        <dbReference type="ChEBI" id="CHEBI:18420"/>
    </ligand>
</feature>
<dbReference type="Pfam" id="PF02540">
    <property type="entry name" value="NAD_synthase"/>
    <property type="match status" value="1"/>
</dbReference>
<evidence type="ECO:0000313" key="13">
    <source>
        <dbReference type="Proteomes" id="UP000243650"/>
    </source>
</evidence>
<feature type="binding site" description="in other chain" evidence="8">
    <location>
        <position position="174"/>
    </location>
    <ligand>
        <name>deamido-NAD(+)</name>
        <dbReference type="ChEBI" id="CHEBI:58437"/>
        <note>ligand shared between two neighboring subunits</note>
    </ligand>
</feature>
<feature type="binding site" evidence="8">
    <location>
        <position position="166"/>
    </location>
    <ligand>
        <name>Mg(2+)</name>
        <dbReference type="ChEBI" id="CHEBI:18420"/>
    </ligand>
</feature>
<feature type="binding site" evidence="8">
    <location>
        <position position="212"/>
    </location>
    <ligand>
        <name>ATP</name>
        <dbReference type="ChEBI" id="CHEBI:30616"/>
    </ligand>
</feature>
<keyword evidence="7 8" id="KW-0520">NAD</keyword>
<evidence type="ECO:0000256" key="7">
    <source>
        <dbReference type="ARBA" id="ARBA00023027"/>
    </source>
</evidence>
<dbReference type="Gene3D" id="3.40.50.620">
    <property type="entry name" value="HUPs"/>
    <property type="match status" value="1"/>
</dbReference>
<dbReference type="GO" id="GO:0005737">
    <property type="term" value="C:cytoplasm"/>
    <property type="evidence" value="ECO:0007669"/>
    <property type="project" value="InterPro"/>
</dbReference>
<feature type="binding site" evidence="8">
    <location>
        <begin position="46"/>
        <end position="53"/>
    </location>
    <ligand>
        <name>ATP</name>
        <dbReference type="ChEBI" id="CHEBI:30616"/>
    </ligand>
</feature>
<dbReference type="Proteomes" id="UP000243650">
    <property type="component" value="Unassembled WGS sequence"/>
</dbReference>
<evidence type="ECO:0000256" key="9">
    <source>
        <dbReference type="RuleBase" id="RU003811"/>
    </source>
</evidence>
<feature type="binding site" evidence="8">
    <location>
        <position position="190"/>
    </location>
    <ligand>
        <name>ATP</name>
        <dbReference type="ChEBI" id="CHEBI:30616"/>
    </ligand>
</feature>
<evidence type="ECO:0000256" key="4">
    <source>
        <dbReference type="ARBA" id="ARBA00022741"/>
    </source>
</evidence>
<dbReference type="InterPro" id="IPR014729">
    <property type="entry name" value="Rossmann-like_a/b/a_fold"/>
</dbReference>
<dbReference type="PANTHER" id="PTHR23090">
    <property type="entry name" value="NH 3 /GLUTAMINE-DEPENDENT NAD + SYNTHETASE"/>
    <property type="match status" value="1"/>
</dbReference>
<name>A0A2P6MDT8_ALKUR</name>
<dbReference type="PANTHER" id="PTHR23090:SF7">
    <property type="entry name" value="NH(3)-DEPENDENT NAD(+) SYNTHETASE"/>
    <property type="match status" value="1"/>
</dbReference>
<dbReference type="UniPathway" id="UPA00253">
    <property type="reaction ID" value="UER00333"/>
</dbReference>
<keyword evidence="2 8" id="KW-0436">Ligase</keyword>
<evidence type="ECO:0000256" key="5">
    <source>
        <dbReference type="ARBA" id="ARBA00022840"/>
    </source>
</evidence>
<dbReference type="EMBL" id="PVNS01000016">
    <property type="protein sequence ID" value="PRO64448.1"/>
    <property type="molecule type" value="Genomic_DNA"/>
</dbReference>
<dbReference type="EC" id="6.3.1.5" evidence="8 10"/>
<keyword evidence="4 8" id="KW-0547">Nucleotide-binding</keyword>
<comment type="function">
    <text evidence="8">Catalyzes the ATP-dependent amidation of deamido-NAD to form NAD. Uses ammonia as a nitrogen source.</text>
</comment>
<sequence length="276" mass="30516">MHKLQTEIQTALEVKTEIDPAAELRNRLNFVKAYVKKAGMKGYVLGISGGQDSTLLGKILQLAMDELNEEEKGADYQFTAVRLPYGEQQDEEDAQLALDYIQPTRVLAVNIQPAVDASKAAVEEASGTEFSDFLLGNTKARERMKVQYDLGAHYQSLVAGTDHAAEAVTGFYTKFGDGACDVAPLFGLTKSQGKMLLDYLDAPAVFSEKAPTADLESDRPMLSDEEALGVTYAEIDAYLQGAKVSREASERIEQLYRTSGHKRQLPVTPFDYWWQD</sequence>
<keyword evidence="6 8" id="KW-0460">Magnesium</keyword>
<protein>
    <recommendedName>
        <fullName evidence="8 10">NH(3)-dependent NAD(+) synthetase</fullName>
        <ecNumber evidence="8 10">6.3.1.5</ecNumber>
    </recommendedName>
</protein>
<evidence type="ECO:0000256" key="8">
    <source>
        <dbReference type="HAMAP-Rule" id="MF_00193"/>
    </source>
</evidence>
<evidence type="ECO:0000256" key="1">
    <source>
        <dbReference type="ARBA" id="ARBA00005859"/>
    </source>
</evidence>
<dbReference type="InterPro" id="IPR022926">
    <property type="entry name" value="NH(3)-dep_NAD(+)_synth"/>
</dbReference>
<feature type="binding site" evidence="8">
    <location>
        <position position="181"/>
    </location>
    <ligand>
        <name>deamido-NAD(+)</name>
        <dbReference type="ChEBI" id="CHEBI:58437"/>
        <note>ligand shared between two neighboring subunits</note>
    </ligand>
</feature>
<dbReference type="OrthoDB" id="9803818at2"/>
<dbReference type="CDD" id="cd00553">
    <property type="entry name" value="NAD_synthase"/>
    <property type="match status" value="1"/>
</dbReference>
<keyword evidence="13" id="KW-1185">Reference proteome</keyword>
<evidence type="ECO:0000256" key="10">
    <source>
        <dbReference type="RuleBase" id="RU003812"/>
    </source>
</evidence>
<dbReference type="GO" id="GO:0005524">
    <property type="term" value="F:ATP binding"/>
    <property type="evidence" value="ECO:0007669"/>
    <property type="project" value="UniProtKB-UniRule"/>
</dbReference>
<dbReference type="GO" id="GO:0003952">
    <property type="term" value="F:NAD+ synthase (glutamine-hydrolyzing) activity"/>
    <property type="evidence" value="ECO:0007669"/>
    <property type="project" value="InterPro"/>
</dbReference>
<dbReference type="NCBIfam" id="NF001979">
    <property type="entry name" value="PRK00768.1"/>
    <property type="match status" value="1"/>
</dbReference>
<dbReference type="GO" id="GO:0004359">
    <property type="term" value="F:glutaminase activity"/>
    <property type="evidence" value="ECO:0007669"/>
    <property type="project" value="InterPro"/>
</dbReference>
<dbReference type="InterPro" id="IPR003694">
    <property type="entry name" value="NAD_synthase"/>
</dbReference>
<feature type="binding site" evidence="8">
    <location>
        <position position="161"/>
    </location>
    <ligand>
        <name>ATP</name>
        <dbReference type="ChEBI" id="CHEBI:30616"/>
    </ligand>
</feature>
<evidence type="ECO:0000256" key="3">
    <source>
        <dbReference type="ARBA" id="ARBA00022723"/>
    </source>
</evidence>
<dbReference type="InterPro" id="IPR022310">
    <property type="entry name" value="NAD/GMP_synthase"/>
</dbReference>
<reference evidence="12 13" key="1">
    <citation type="submission" date="2018-03" db="EMBL/GenBank/DDBJ databases">
        <title>Bacillus urumqiensis sp. nov., a moderately haloalkaliphilic bacterium isolated from a salt lake.</title>
        <authorList>
            <person name="Zhao B."/>
            <person name="Liao Z."/>
        </authorList>
    </citation>
    <scope>NUCLEOTIDE SEQUENCE [LARGE SCALE GENOMIC DNA]</scope>
    <source>
        <strain evidence="12 13">BZ-SZ-XJ18</strain>
    </source>
</reference>
<evidence type="ECO:0000313" key="12">
    <source>
        <dbReference type="EMBL" id="PRO64448.1"/>
    </source>
</evidence>
<dbReference type="SUPFAM" id="SSF52402">
    <property type="entry name" value="Adenine nucleotide alpha hydrolases-like"/>
    <property type="match status" value="1"/>
</dbReference>
<dbReference type="RefSeq" id="WP_105960236.1">
    <property type="nucleotide sequence ID" value="NZ_PVNS01000016.1"/>
</dbReference>
<dbReference type="NCBIfam" id="TIGR00552">
    <property type="entry name" value="nadE"/>
    <property type="match status" value="1"/>
</dbReference>
<dbReference type="GO" id="GO:0009435">
    <property type="term" value="P:NAD+ biosynthetic process"/>
    <property type="evidence" value="ECO:0007669"/>
    <property type="project" value="UniProtKB-UniRule"/>
</dbReference>
<comment type="pathway">
    <text evidence="8">Cofactor biosynthesis; NAD(+) biosynthesis; NAD(+) from deamido-NAD(+) (ammonia route): step 1/1.</text>
</comment>
<organism evidence="12 13">
    <name type="scientific">Alkalicoccus urumqiensis</name>
    <name type="common">Bacillus urumqiensis</name>
    <dbReference type="NCBI Taxonomy" id="1548213"/>
    <lineage>
        <taxon>Bacteria</taxon>
        <taxon>Bacillati</taxon>
        <taxon>Bacillota</taxon>
        <taxon>Bacilli</taxon>
        <taxon>Bacillales</taxon>
        <taxon>Bacillaceae</taxon>
        <taxon>Alkalicoccus</taxon>
    </lineage>
</organism>
<gene>
    <name evidence="8" type="primary">nadE</name>
    <name evidence="12" type="ORF">C6I21_14710</name>
</gene>
<dbReference type="HAMAP" id="MF_00193">
    <property type="entry name" value="NadE_ammonia_dep"/>
    <property type="match status" value="1"/>
</dbReference>
<keyword evidence="5 8" id="KW-0067">ATP-binding</keyword>
<dbReference type="GO" id="GO:0008795">
    <property type="term" value="F:NAD+ synthase activity"/>
    <property type="evidence" value="ECO:0007669"/>
    <property type="project" value="UniProtKB-UniRule"/>
</dbReference>